<feature type="compositionally biased region" description="Basic and acidic residues" evidence="1">
    <location>
        <begin position="32"/>
        <end position="45"/>
    </location>
</feature>
<dbReference type="RefSeq" id="WP_204041473.1">
    <property type="nucleotide sequence ID" value="NZ_BOOA01000021.1"/>
</dbReference>
<proteinExistence type="predicted"/>
<feature type="compositionally biased region" description="Basic and acidic residues" evidence="1">
    <location>
        <begin position="1"/>
        <end position="21"/>
    </location>
</feature>
<dbReference type="AlphaFoldDB" id="A0A919Q904"/>
<evidence type="ECO:0000313" key="2">
    <source>
        <dbReference type="EMBL" id="GIH24734.1"/>
    </source>
</evidence>
<accession>A0A919Q904</accession>
<dbReference type="Proteomes" id="UP000640052">
    <property type="component" value="Unassembled WGS sequence"/>
</dbReference>
<evidence type="ECO:0000313" key="3">
    <source>
        <dbReference type="Proteomes" id="UP000640052"/>
    </source>
</evidence>
<dbReference type="EMBL" id="BOOA01000021">
    <property type="protein sequence ID" value="GIH24734.1"/>
    <property type="molecule type" value="Genomic_DNA"/>
</dbReference>
<protein>
    <submittedName>
        <fullName evidence="2">Uncharacterized protein</fullName>
    </submittedName>
</protein>
<organism evidence="2 3">
    <name type="scientific">Acrocarpospora phusangensis</name>
    <dbReference type="NCBI Taxonomy" id="1070424"/>
    <lineage>
        <taxon>Bacteria</taxon>
        <taxon>Bacillati</taxon>
        <taxon>Actinomycetota</taxon>
        <taxon>Actinomycetes</taxon>
        <taxon>Streptosporangiales</taxon>
        <taxon>Streptosporangiaceae</taxon>
        <taxon>Acrocarpospora</taxon>
    </lineage>
</organism>
<name>A0A919Q904_9ACTN</name>
<comment type="caution">
    <text evidence="2">The sequence shown here is derived from an EMBL/GenBank/DDBJ whole genome shotgun (WGS) entry which is preliminary data.</text>
</comment>
<sequence length="57" mass="6357">MAGARRREVLAEGPARYDGRSPHGPLEPYRPAVRDRVPWSDRDTPGDLTRANGRETA</sequence>
<evidence type="ECO:0000256" key="1">
    <source>
        <dbReference type="SAM" id="MobiDB-lite"/>
    </source>
</evidence>
<feature type="region of interest" description="Disordered" evidence="1">
    <location>
        <begin position="1"/>
        <end position="57"/>
    </location>
</feature>
<gene>
    <name evidence="2" type="ORF">Aph01nite_30440</name>
</gene>
<keyword evidence="3" id="KW-1185">Reference proteome</keyword>
<reference evidence="2" key="1">
    <citation type="submission" date="2021-01" db="EMBL/GenBank/DDBJ databases">
        <title>Whole genome shotgun sequence of Acrocarpospora phusangensis NBRC 108782.</title>
        <authorList>
            <person name="Komaki H."/>
            <person name="Tamura T."/>
        </authorList>
    </citation>
    <scope>NUCLEOTIDE SEQUENCE</scope>
    <source>
        <strain evidence="2">NBRC 108782</strain>
    </source>
</reference>